<dbReference type="Gene3D" id="3.90.1750.10">
    <property type="entry name" value="Hect, E3 ligase catalytic domains"/>
    <property type="match status" value="1"/>
</dbReference>
<sequence length="764" mass="84445">MAEGEGFDRRRAVSLLQEATRLIGEYSGSSDTSTTQFLNSEPIQNAISQGQQQHHQRTDNINQRQNISGNFRDLFAPYGSSNRRSLSSSHQSAHPPSKRKKQNAVPKFKVCETWTHTFFCLANREQIVAPSIALKTRLQQAGLGRKKICFNWKATAAEVKTKLEEIYPKLENGGGFEIMRRGPQANELMVIQPPRSGYSVPYLRDSAGLGQAIAFIRPIQTNLGMEPEALMDSSEDTGSVPLVKCMNCEVEVLITEIREHQQICCRDDELSEIVPGPDGDHDKTDVCLHPSEHVPELECDVHTVECDDCHERFPAQEAMEHNNTCRGGTSGISERSNSAGRITHYFEATSTHVPDTSDAAVNSIKIILPSMSASKISTALDVSNGNLQEAVELLLLGDEDGGQSDASLTGESLIELLKQMRPIPGAPKRLTISRASVFEDSVALFKQRDFDFTVPIKITFEGEPAIDGGGPVREFFTILMRELLSPSLTVRLFEGKDPSFIPIHNTDALRSNLFKVAGKMVTASVCHGGPGLPVFPKAVYSYFQDPNPDIVIDEITKEDLVDMEVIDAVNKLDDVKQEDVATLATELQGMFIEAGFPHILTFENRFQAIMALCLHSVILSRKAELDQFISGLGPLINIVRKHPDLAEPLFVAGRVKPPTAEEVLSLVEYENVDDKHKEFFQKYVRAESTRLPGLLMFATGCRVIPPMGFCNPSEITVLQNTSCFPNANTCPLELEVPGHVDAYEDFKRNMDCAINAQEVGFGII</sequence>
<dbReference type="GO" id="GO:0016874">
    <property type="term" value="F:ligase activity"/>
    <property type="evidence" value="ECO:0007669"/>
    <property type="project" value="UniProtKB-KW"/>
</dbReference>
<dbReference type="Pfam" id="PF00632">
    <property type="entry name" value="HECT"/>
    <property type="match status" value="1"/>
</dbReference>
<dbReference type="GO" id="GO:0016567">
    <property type="term" value="P:protein ubiquitination"/>
    <property type="evidence" value="ECO:0007669"/>
    <property type="project" value="TreeGrafter"/>
</dbReference>
<evidence type="ECO:0000313" key="8">
    <source>
        <dbReference type="Proteomes" id="UP001152795"/>
    </source>
</evidence>
<dbReference type="PANTHER" id="PTHR11254">
    <property type="entry name" value="HECT DOMAIN UBIQUITIN-PROTEIN LIGASE"/>
    <property type="match status" value="1"/>
</dbReference>
<dbReference type="EMBL" id="CACRXK020000657">
    <property type="protein sequence ID" value="CAB3983793.1"/>
    <property type="molecule type" value="Genomic_DNA"/>
</dbReference>
<evidence type="ECO:0000313" key="7">
    <source>
        <dbReference type="EMBL" id="CAB3983793.1"/>
    </source>
</evidence>
<evidence type="ECO:0000256" key="6">
    <source>
        <dbReference type="SAM" id="MobiDB-lite"/>
    </source>
</evidence>
<dbReference type="GO" id="GO:0043130">
    <property type="term" value="F:ubiquitin binding"/>
    <property type="evidence" value="ECO:0007669"/>
    <property type="project" value="InterPro"/>
</dbReference>
<dbReference type="PROSITE" id="PS51140">
    <property type="entry name" value="CUE"/>
    <property type="match status" value="1"/>
</dbReference>
<dbReference type="OrthoDB" id="5948939at2759"/>
<comment type="pathway">
    <text evidence="2">Protein modification; protein ubiquitination.</text>
</comment>
<evidence type="ECO:0000256" key="3">
    <source>
        <dbReference type="ARBA" id="ARBA00012485"/>
    </source>
</evidence>
<organism evidence="7 8">
    <name type="scientific">Paramuricea clavata</name>
    <name type="common">Red gorgonian</name>
    <name type="synonym">Violescent sea-whip</name>
    <dbReference type="NCBI Taxonomy" id="317549"/>
    <lineage>
        <taxon>Eukaryota</taxon>
        <taxon>Metazoa</taxon>
        <taxon>Cnidaria</taxon>
        <taxon>Anthozoa</taxon>
        <taxon>Octocorallia</taxon>
        <taxon>Malacalcyonacea</taxon>
        <taxon>Plexauridae</taxon>
        <taxon>Paramuricea</taxon>
    </lineage>
</organism>
<keyword evidence="5" id="KW-0833">Ubl conjugation pathway</keyword>
<reference evidence="7" key="1">
    <citation type="submission" date="2020-04" db="EMBL/GenBank/DDBJ databases">
        <authorList>
            <person name="Alioto T."/>
            <person name="Alioto T."/>
            <person name="Gomez Garrido J."/>
        </authorList>
    </citation>
    <scope>NUCLEOTIDE SEQUENCE</scope>
    <source>
        <strain evidence="7">A484AB</strain>
    </source>
</reference>
<evidence type="ECO:0000256" key="4">
    <source>
        <dbReference type="ARBA" id="ARBA00022679"/>
    </source>
</evidence>
<comment type="caution">
    <text evidence="7">The sequence shown here is derived from an EMBL/GenBank/DDBJ whole genome shotgun (WGS) entry which is preliminary data.</text>
</comment>
<feature type="region of interest" description="Disordered" evidence="6">
    <location>
        <begin position="80"/>
        <end position="104"/>
    </location>
</feature>
<dbReference type="PROSITE" id="PS50237">
    <property type="entry name" value="HECT"/>
    <property type="match status" value="1"/>
</dbReference>
<keyword evidence="7" id="KW-0436">Ligase</keyword>
<dbReference type="CDD" id="cd14279">
    <property type="entry name" value="CUE"/>
    <property type="match status" value="1"/>
</dbReference>
<dbReference type="InterPro" id="IPR035983">
    <property type="entry name" value="Hect_E3_ubiquitin_ligase"/>
</dbReference>
<keyword evidence="4" id="KW-0808">Transferase</keyword>
<comment type="catalytic activity">
    <reaction evidence="1">
        <text>S-ubiquitinyl-[E2 ubiquitin-conjugating enzyme]-L-cysteine + [acceptor protein]-L-lysine = [E2 ubiquitin-conjugating enzyme]-L-cysteine + N(6)-ubiquitinyl-[acceptor protein]-L-lysine.</text>
        <dbReference type="EC" id="2.3.2.26"/>
    </reaction>
</comment>
<dbReference type="Gene3D" id="3.30.2410.10">
    <property type="entry name" value="Hect, E3 ligase catalytic domain"/>
    <property type="match status" value="1"/>
</dbReference>
<evidence type="ECO:0000256" key="5">
    <source>
        <dbReference type="ARBA" id="ARBA00022786"/>
    </source>
</evidence>
<accession>A0A7D9HIL1</accession>
<name>A0A7D9HIL1_PARCT</name>
<dbReference type="SMART" id="SM00119">
    <property type="entry name" value="HECTc"/>
    <property type="match status" value="1"/>
</dbReference>
<gene>
    <name evidence="7" type="ORF">PACLA_8A043353</name>
</gene>
<dbReference type="PANTHER" id="PTHR11254:SF440">
    <property type="entry name" value="E3 UBIQUITIN-PROTEIN LIGASE NEDD-4"/>
    <property type="match status" value="1"/>
</dbReference>
<dbReference type="InterPro" id="IPR050409">
    <property type="entry name" value="E3_ubiq-protein_ligase"/>
</dbReference>
<dbReference type="InterPro" id="IPR000569">
    <property type="entry name" value="HECT_dom"/>
</dbReference>
<dbReference type="SUPFAM" id="SSF56204">
    <property type="entry name" value="Hect, E3 ligase catalytic domain"/>
    <property type="match status" value="1"/>
</dbReference>
<dbReference type="GO" id="GO:0005737">
    <property type="term" value="C:cytoplasm"/>
    <property type="evidence" value="ECO:0007669"/>
    <property type="project" value="TreeGrafter"/>
</dbReference>
<dbReference type="Proteomes" id="UP001152795">
    <property type="component" value="Unassembled WGS sequence"/>
</dbReference>
<feature type="compositionally biased region" description="Low complexity" evidence="6">
    <location>
        <begin position="80"/>
        <end position="95"/>
    </location>
</feature>
<keyword evidence="8" id="KW-1185">Reference proteome</keyword>
<evidence type="ECO:0000256" key="1">
    <source>
        <dbReference type="ARBA" id="ARBA00000885"/>
    </source>
</evidence>
<proteinExistence type="predicted"/>
<dbReference type="GO" id="GO:0006511">
    <property type="term" value="P:ubiquitin-dependent protein catabolic process"/>
    <property type="evidence" value="ECO:0007669"/>
    <property type="project" value="TreeGrafter"/>
</dbReference>
<protein>
    <recommendedName>
        <fullName evidence="3">HECT-type E3 ubiquitin transferase</fullName>
        <ecNumber evidence="3">2.3.2.26</ecNumber>
    </recommendedName>
</protein>
<evidence type="ECO:0000256" key="2">
    <source>
        <dbReference type="ARBA" id="ARBA00004906"/>
    </source>
</evidence>
<dbReference type="InterPro" id="IPR003892">
    <property type="entry name" value="CUE"/>
</dbReference>
<dbReference type="EC" id="2.3.2.26" evidence="3"/>
<dbReference type="GO" id="GO:0061630">
    <property type="term" value="F:ubiquitin protein ligase activity"/>
    <property type="evidence" value="ECO:0007669"/>
    <property type="project" value="UniProtKB-EC"/>
</dbReference>
<dbReference type="AlphaFoldDB" id="A0A7D9HIL1"/>